<proteinExistence type="inferred from homology"/>
<evidence type="ECO:0000256" key="2">
    <source>
        <dbReference type="ARBA" id="ARBA00022553"/>
    </source>
</evidence>
<dbReference type="Gene3D" id="2.120.10.30">
    <property type="entry name" value="TolB, C-terminal domain"/>
    <property type="match status" value="1"/>
</dbReference>
<keyword evidence="3" id="KW-0325">Glycoprotein</keyword>
<dbReference type="Pfam" id="PF03088">
    <property type="entry name" value="Str_synth"/>
    <property type="match status" value="1"/>
</dbReference>
<dbReference type="InterPro" id="IPR018119">
    <property type="entry name" value="Strictosidine_synth_cons-reg"/>
</dbReference>
<evidence type="ECO:0000256" key="3">
    <source>
        <dbReference type="ARBA" id="ARBA00023180"/>
    </source>
</evidence>
<comment type="similarity">
    <text evidence="1">Belongs to the strictosidine synthase family.</text>
</comment>
<sequence>MSVAGWLLSVIVLFFGITFVCHTLPTINVIGVHVEPAAEAMSVLRERGETFDAERLQRFGFGKLSGPESFVVDPDDEKYYYAGTADGKIVRVGQDNSVSVVSHIGGRPLGIHAISSNHTQLKDIKIIVAEALKGLLAIYKDGTIRILANYANNRSIQYANDLDIDEENAIIYFTDCSMIPPSYDKKQRVWSTMKTALFDILSGYPSGRLLKYTFETNTVEELLSDVAYANGVALSKDKSFVLVAETGRYCIRRYWLEGPSAGKWDYFIQGLPMLPDGVSRSQDGRYWVSGFYRSPVIDWAHQFPTVKKVLMKTLLDLVFQVKKPYGIVLQLSESGSILRSIHDEQGTLLPDISSVSCVPPYLLIGGLERNFLAVYEQDP</sequence>
<dbReference type="PANTHER" id="PTHR10426">
    <property type="entry name" value="STRICTOSIDINE SYNTHASE-RELATED"/>
    <property type="match status" value="1"/>
</dbReference>
<dbReference type="GO" id="GO:0012505">
    <property type="term" value="C:endomembrane system"/>
    <property type="evidence" value="ECO:0007669"/>
    <property type="project" value="TreeGrafter"/>
</dbReference>
<name>A0A7S4HIX7_9EUKA</name>
<feature type="domain" description="Strictosidine synthase conserved region" evidence="4">
    <location>
        <begin position="160"/>
        <end position="258"/>
    </location>
</feature>
<dbReference type="SUPFAM" id="SSF63829">
    <property type="entry name" value="Calcium-dependent phosphotriesterase"/>
    <property type="match status" value="1"/>
</dbReference>
<organism evidence="5">
    <name type="scientific">Vannella robusta</name>
    <dbReference type="NCBI Taxonomy" id="1487602"/>
    <lineage>
        <taxon>Eukaryota</taxon>
        <taxon>Amoebozoa</taxon>
        <taxon>Discosea</taxon>
        <taxon>Flabellinia</taxon>
        <taxon>Vannellidae</taxon>
        <taxon>Vannella</taxon>
    </lineage>
</organism>
<gene>
    <name evidence="5" type="ORF">VSP0166_LOCUS983</name>
</gene>
<dbReference type="AlphaFoldDB" id="A0A7S4HIX7"/>
<evidence type="ECO:0000259" key="4">
    <source>
        <dbReference type="Pfam" id="PF03088"/>
    </source>
</evidence>
<dbReference type="GO" id="GO:0016787">
    <property type="term" value="F:hydrolase activity"/>
    <property type="evidence" value="ECO:0007669"/>
    <property type="project" value="TreeGrafter"/>
</dbReference>
<accession>A0A7S4HIX7</accession>
<evidence type="ECO:0000256" key="1">
    <source>
        <dbReference type="ARBA" id="ARBA00009191"/>
    </source>
</evidence>
<protein>
    <recommendedName>
        <fullName evidence="4">Strictosidine synthase conserved region domain-containing protein</fullName>
    </recommendedName>
</protein>
<dbReference type="InterPro" id="IPR011042">
    <property type="entry name" value="6-blade_b-propeller_TolB-like"/>
</dbReference>
<evidence type="ECO:0000313" key="5">
    <source>
        <dbReference type="EMBL" id="CAE2200524.1"/>
    </source>
</evidence>
<reference evidence="5" key="1">
    <citation type="submission" date="2021-01" db="EMBL/GenBank/DDBJ databases">
        <authorList>
            <person name="Corre E."/>
            <person name="Pelletier E."/>
            <person name="Niang G."/>
            <person name="Scheremetjew M."/>
            <person name="Finn R."/>
            <person name="Kale V."/>
            <person name="Holt S."/>
            <person name="Cochrane G."/>
            <person name="Meng A."/>
            <person name="Brown T."/>
            <person name="Cohen L."/>
        </authorList>
    </citation>
    <scope>NUCLEOTIDE SEQUENCE</scope>
    <source>
        <strain evidence="5">DIVA3 518/3/11/1/6</strain>
    </source>
</reference>
<dbReference type="PANTHER" id="PTHR10426:SF88">
    <property type="entry name" value="ADIPOCYTE PLASMA MEMBRANE-ASSOCIATED PROTEIN HEMOMUCIN-RELATED"/>
    <property type="match status" value="1"/>
</dbReference>
<dbReference type="Pfam" id="PF20067">
    <property type="entry name" value="SSL_N"/>
    <property type="match status" value="1"/>
</dbReference>
<keyword evidence="2" id="KW-0597">Phosphoprotein</keyword>
<dbReference type="EMBL" id="HBKP01001393">
    <property type="protein sequence ID" value="CAE2200524.1"/>
    <property type="molecule type" value="Transcribed_RNA"/>
</dbReference>